<accession>A0A6A2WW83</accession>
<feature type="transmembrane region" description="Helical" evidence="8">
    <location>
        <begin position="160"/>
        <end position="176"/>
    </location>
</feature>
<feature type="signal peptide" evidence="9">
    <location>
        <begin position="1"/>
        <end position="30"/>
    </location>
</feature>
<dbReference type="Pfam" id="PF00654">
    <property type="entry name" value="Voltage_CLC"/>
    <property type="match status" value="1"/>
</dbReference>
<dbReference type="Gene3D" id="3.40.50.1110">
    <property type="entry name" value="SGNH hydrolase"/>
    <property type="match status" value="2"/>
</dbReference>
<evidence type="ECO:0000256" key="2">
    <source>
        <dbReference type="ARBA" id="ARBA00008668"/>
    </source>
</evidence>
<evidence type="ECO:0000256" key="9">
    <source>
        <dbReference type="SAM" id="SignalP"/>
    </source>
</evidence>
<evidence type="ECO:0000313" key="11">
    <source>
        <dbReference type="Proteomes" id="UP000436088"/>
    </source>
</evidence>
<feature type="transmembrane region" description="Helical" evidence="8">
    <location>
        <begin position="188"/>
        <end position="214"/>
    </location>
</feature>
<sequence length="772" mass="83541">METTSSALAYLRVLAFCLAAAISVSGGVAAAGAPQVPAMFVIGDSKGPAAKILLVVTISLLTSICSYGLPWFATCIPCPAEVSSRCSNIDVSGNYKSFQCPPNHYNDMAYLFLNTNDDAIRNLLSTSTSKEFHLSTLFIFFCAVYCLGIITYGIAIPSGLFIPVILAGAGYGRFVGRLFEPITKLDVGLFGLLGAASFLGGTMRMTVSLCVILLELTNDLLMLPLVLLVLLISKTIGDMFNHGVYDQIVKLKGLPYMEAHAEPYMKHLVARDIFSGPLITFSGVEKVGNILHALKTTGHNGFPVIDESPFADSPELCGLVLRSHLLVLLKGKIFSRDRVLAGDEVVRRISGFDFAKTGPGKGVKLEDLDIEDEEMEMYVDLHPITNASPYTVVETMSLAKAAVLFRQLGLRHMCVVPKSQGIHAGNFVLTIYLINAEASNRRNPDPTRLSAGAYFGTVPSHESSKMTMKELRLLLQRRELKATQKIWKALAYLRVLAFCLAAAISVSGGVAAAGAPQFPAMFVIGDSLVDNGNNNGLRSLAKSNYPPYGIDFQGGPTGRFCNRKTIIDFLGDSLGLPLFPAFTETITGEVDIEAGVNYASAAAGILEDSGLNLELYKTGLRKFLLAGIGPLGCIPNQLAKGFAPPGKCITAVNDMVQVFNRRLKTLVDRLNANYTNNSIFVYGNTYGAFTDIPSNPKTYGFHLMGRGCCGIGKNKGEITCLPFSIPCSNRDEYVFWDAYHPTQAFNQIIAQKAYSGPQSKCYPINVKQMAQR</sequence>
<dbReference type="InterPro" id="IPR035669">
    <property type="entry name" value="SGNH_plant_lipase-like"/>
</dbReference>
<comment type="caution">
    <text evidence="10">The sequence shown here is derived from an EMBL/GenBank/DDBJ whole genome shotgun (WGS) entry which is preliminary data.</text>
</comment>
<keyword evidence="11" id="KW-1185">Reference proteome</keyword>
<evidence type="ECO:0000256" key="1">
    <source>
        <dbReference type="ARBA" id="ARBA00004141"/>
    </source>
</evidence>
<dbReference type="Proteomes" id="UP000436088">
    <property type="component" value="Unassembled WGS sequence"/>
</dbReference>
<name>A0A6A2WW83_HIBSY</name>
<dbReference type="InterPro" id="IPR014743">
    <property type="entry name" value="Cl-channel_core"/>
</dbReference>
<dbReference type="SUPFAM" id="SSF54631">
    <property type="entry name" value="CBS-domain pair"/>
    <property type="match status" value="1"/>
</dbReference>
<dbReference type="EMBL" id="VEPZ02001604">
    <property type="protein sequence ID" value="KAE8666002.1"/>
    <property type="molecule type" value="Genomic_DNA"/>
</dbReference>
<dbReference type="InterPro" id="IPR001087">
    <property type="entry name" value="GDSL"/>
</dbReference>
<gene>
    <name evidence="10" type="ORF">F3Y22_tig00112523pilonHSYRG00278</name>
</gene>
<keyword evidence="7 8" id="KW-0472">Membrane</keyword>
<dbReference type="InterPro" id="IPR036514">
    <property type="entry name" value="SGNH_hydro_sf"/>
</dbReference>
<keyword evidence="4" id="KW-0677">Repeat</keyword>
<organism evidence="10 11">
    <name type="scientific">Hibiscus syriacus</name>
    <name type="common">Rose of Sharon</name>
    <dbReference type="NCBI Taxonomy" id="106335"/>
    <lineage>
        <taxon>Eukaryota</taxon>
        <taxon>Viridiplantae</taxon>
        <taxon>Streptophyta</taxon>
        <taxon>Embryophyta</taxon>
        <taxon>Tracheophyta</taxon>
        <taxon>Spermatophyta</taxon>
        <taxon>Magnoliopsida</taxon>
        <taxon>eudicotyledons</taxon>
        <taxon>Gunneridae</taxon>
        <taxon>Pentapetalae</taxon>
        <taxon>rosids</taxon>
        <taxon>malvids</taxon>
        <taxon>Malvales</taxon>
        <taxon>Malvaceae</taxon>
        <taxon>Malvoideae</taxon>
        <taxon>Hibiscus</taxon>
    </lineage>
</organism>
<evidence type="ECO:0000256" key="6">
    <source>
        <dbReference type="ARBA" id="ARBA00023122"/>
    </source>
</evidence>
<dbReference type="GO" id="GO:0009705">
    <property type="term" value="C:plant-type vacuole membrane"/>
    <property type="evidence" value="ECO:0007669"/>
    <property type="project" value="TreeGrafter"/>
</dbReference>
<dbReference type="Pfam" id="PF00657">
    <property type="entry name" value="Lipase_GDSL"/>
    <property type="match status" value="1"/>
</dbReference>
<evidence type="ECO:0000256" key="5">
    <source>
        <dbReference type="ARBA" id="ARBA00022989"/>
    </source>
</evidence>
<evidence type="ECO:0000313" key="10">
    <source>
        <dbReference type="EMBL" id="KAE8666002.1"/>
    </source>
</evidence>
<evidence type="ECO:0000256" key="3">
    <source>
        <dbReference type="ARBA" id="ARBA00022692"/>
    </source>
</evidence>
<evidence type="ECO:0000256" key="8">
    <source>
        <dbReference type="SAM" id="Phobius"/>
    </source>
</evidence>
<feature type="chain" id="PRO_5025529926" evidence="9">
    <location>
        <begin position="31"/>
        <end position="772"/>
    </location>
</feature>
<dbReference type="InterPro" id="IPR051280">
    <property type="entry name" value="Cl-channel/antiporter"/>
</dbReference>
<comment type="similarity">
    <text evidence="2">Belongs to the 'GDSL' lipolytic enzyme family.</text>
</comment>
<keyword evidence="3 8" id="KW-0812">Transmembrane</keyword>
<dbReference type="InterPro" id="IPR001807">
    <property type="entry name" value="ClC"/>
</dbReference>
<dbReference type="CDD" id="cd04591">
    <property type="entry name" value="CBS_pair_voltage-gated_CLC_euk_bac"/>
    <property type="match status" value="1"/>
</dbReference>
<dbReference type="PANTHER" id="PTHR11689:SF165">
    <property type="entry name" value="CHLORIDE CHANNEL PROTEIN CLC-C"/>
    <property type="match status" value="1"/>
</dbReference>
<comment type="subcellular location">
    <subcellularLocation>
        <location evidence="1">Membrane</location>
        <topology evidence="1">Multi-pass membrane protein</topology>
    </subcellularLocation>
</comment>
<evidence type="ECO:0000256" key="4">
    <source>
        <dbReference type="ARBA" id="ARBA00022737"/>
    </source>
</evidence>
<keyword evidence="6" id="KW-0129">CBS domain</keyword>
<dbReference type="CDD" id="cd01837">
    <property type="entry name" value="SGNH_plant_lipase_like"/>
    <property type="match status" value="1"/>
</dbReference>
<dbReference type="PANTHER" id="PTHR11689">
    <property type="entry name" value="CHLORIDE CHANNEL PROTEIN CLC FAMILY MEMBER"/>
    <property type="match status" value="1"/>
</dbReference>
<dbReference type="AlphaFoldDB" id="A0A6A2WW83"/>
<protein>
    <submittedName>
        <fullName evidence="10">Chloride channel protein CLC-c</fullName>
    </submittedName>
</protein>
<reference evidence="10" key="1">
    <citation type="submission" date="2019-09" db="EMBL/GenBank/DDBJ databases">
        <title>Draft genome information of white flower Hibiscus syriacus.</title>
        <authorList>
            <person name="Kim Y.-M."/>
        </authorList>
    </citation>
    <scope>NUCLEOTIDE SEQUENCE [LARGE SCALE GENOMIC DNA]</scope>
    <source>
        <strain evidence="10">YM2019G1</strain>
    </source>
</reference>
<keyword evidence="5 8" id="KW-1133">Transmembrane helix</keyword>
<feature type="transmembrane region" description="Helical" evidence="8">
    <location>
        <begin position="220"/>
        <end position="237"/>
    </location>
</feature>
<keyword evidence="9" id="KW-0732">Signal</keyword>
<dbReference type="Gene3D" id="1.10.3080.10">
    <property type="entry name" value="Clc chloride channel"/>
    <property type="match status" value="1"/>
</dbReference>
<feature type="transmembrane region" description="Helical" evidence="8">
    <location>
        <begin position="48"/>
        <end position="69"/>
    </location>
</feature>
<dbReference type="GO" id="GO:0015108">
    <property type="term" value="F:chloride transmembrane transporter activity"/>
    <property type="evidence" value="ECO:0007669"/>
    <property type="project" value="InterPro"/>
</dbReference>
<feature type="transmembrane region" description="Helical" evidence="8">
    <location>
        <begin position="491"/>
        <end position="514"/>
    </location>
</feature>
<proteinExistence type="inferred from homology"/>
<evidence type="ECO:0000256" key="7">
    <source>
        <dbReference type="ARBA" id="ARBA00023136"/>
    </source>
</evidence>
<dbReference type="SUPFAM" id="SSF81340">
    <property type="entry name" value="Clc chloride channel"/>
    <property type="match status" value="1"/>
</dbReference>
<dbReference type="GO" id="GO:0016788">
    <property type="term" value="F:hydrolase activity, acting on ester bonds"/>
    <property type="evidence" value="ECO:0007669"/>
    <property type="project" value="InterPro"/>
</dbReference>
<dbReference type="Gene3D" id="3.10.580.10">
    <property type="entry name" value="CBS-domain"/>
    <property type="match status" value="1"/>
</dbReference>
<dbReference type="InterPro" id="IPR046342">
    <property type="entry name" value="CBS_dom_sf"/>
</dbReference>
<feature type="transmembrane region" description="Helical" evidence="8">
    <location>
        <begin position="132"/>
        <end position="154"/>
    </location>
</feature>